<reference evidence="2" key="1">
    <citation type="submission" date="2011-06" db="EMBL/GenBank/DDBJ databases">
        <title>Complete genome sequence of Paenibacillus mucilaginosus KNP414.</title>
        <authorList>
            <person name="Wang J."/>
            <person name="Hu S."/>
            <person name="Hu X."/>
            <person name="Zhang B."/>
            <person name="Dong D."/>
            <person name="Zhang S."/>
            <person name="Zhao K."/>
            <person name="Wu D."/>
        </authorList>
    </citation>
    <scope>NUCLEOTIDE SEQUENCE [LARGE SCALE GENOMIC DNA]</scope>
    <source>
        <strain evidence="2">KNP414</strain>
    </source>
</reference>
<evidence type="ECO:0008006" key="3">
    <source>
        <dbReference type="Google" id="ProtNLM"/>
    </source>
</evidence>
<proteinExistence type="predicted"/>
<dbReference type="InterPro" id="IPR017853">
    <property type="entry name" value="GH"/>
</dbReference>
<accession>F8FQM7</accession>
<dbReference type="HOGENOM" id="CLU_537293_0_0_9"/>
<dbReference type="KEGG" id="pms:KNP414_01820"/>
<name>F8FQM7_PAEMK</name>
<dbReference type="PATRIC" id="fig|1036673.3.peg.1622"/>
<dbReference type="SUPFAM" id="SSF51445">
    <property type="entry name" value="(Trans)glycosidases"/>
    <property type="match status" value="1"/>
</dbReference>
<gene>
    <name evidence="1" type="ordered locus">KNP414_01820</name>
</gene>
<dbReference type="GO" id="GO:0004553">
    <property type="term" value="F:hydrolase activity, hydrolyzing O-glycosyl compounds"/>
    <property type="evidence" value="ECO:0007669"/>
    <property type="project" value="TreeGrafter"/>
</dbReference>
<dbReference type="PANTHER" id="PTHR12631:SF10">
    <property type="entry name" value="BETA-XYLOSIDASE-LIKE PROTEIN-RELATED"/>
    <property type="match status" value="1"/>
</dbReference>
<dbReference type="Gene3D" id="3.20.20.80">
    <property type="entry name" value="Glycosidases"/>
    <property type="match status" value="1"/>
</dbReference>
<dbReference type="Proteomes" id="UP000006620">
    <property type="component" value="Chromosome"/>
</dbReference>
<evidence type="ECO:0000313" key="1">
    <source>
        <dbReference type="EMBL" id="AEI40382.1"/>
    </source>
</evidence>
<sequence length="492" mass="55871">MTKVKSDRTHYVSPRATDNVEGFSMKKPDHPIDLPYIGSVRPRSTDAIESSNWMLGCETLDRDYADYHQYKEYISALGIKVLRMQGGWAKTEKVQGIYDWTWMDNIIHDAVDRGFMPWLQTGYGNPIYPGGGGENLGAGMPLSHEALTAYENWVAAMVSRYKEKVKDWEVWNEPNFSDNLVNTPEITADFNIRTATIIKSIQPDARISALALGHIDIEYVERFFLYLNEKKATGLFHNVTYHDYVYNPDANKLAVYKMKQIVEQYAPGMIMRQGENGAPSVGGTGGALSDYNWSELTQAKWDVRRMLENLGNDMECSIFGIIDMNYSGNGPIRRKNTKGIIESASDNQAVRPKIAFYAIQHVTSIFDHTLERLKTLKHTHQIASRGSRPAYSINTDRSISVYGYRNKATQKQLYAMWADDAIPRDKYEPKYLEFSVENGNFDDPVYVDIITGGVYEIPAEQQSIVGDIYTFKNIPVYDSPILVADRSLISMK</sequence>
<dbReference type="RefSeq" id="WP_013915544.1">
    <property type="nucleotide sequence ID" value="NC_015690.1"/>
</dbReference>
<dbReference type="PANTHER" id="PTHR12631">
    <property type="entry name" value="ALPHA-L-IDURONIDASE"/>
    <property type="match status" value="1"/>
</dbReference>
<dbReference type="EMBL" id="CP002869">
    <property type="protein sequence ID" value="AEI40382.1"/>
    <property type="molecule type" value="Genomic_DNA"/>
</dbReference>
<evidence type="ECO:0000313" key="2">
    <source>
        <dbReference type="Proteomes" id="UP000006620"/>
    </source>
</evidence>
<protein>
    <recommendedName>
        <fullName evidence="3">Glycoside hydrolase family 42 N-terminal domain-containing protein</fullName>
    </recommendedName>
</protein>
<dbReference type="InterPro" id="IPR051923">
    <property type="entry name" value="Glycosyl_Hydrolase_39"/>
</dbReference>
<organism evidence="1 2">
    <name type="scientific">Paenibacillus mucilaginosus (strain KNP414)</name>
    <dbReference type="NCBI Taxonomy" id="1036673"/>
    <lineage>
        <taxon>Bacteria</taxon>
        <taxon>Bacillati</taxon>
        <taxon>Bacillota</taxon>
        <taxon>Bacilli</taxon>
        <taxon>Bacillales</taxon>
        <taxon>Paenibacillaceae</taxon>
        <taxon>Paenibacillus</taxon>
    </lineage>
</organism>
<reference evidence="1 2" key="2">
    <citation type="journal article" date="2013" name="Genome Announc.">
        <title>Genome Sequence of Growth-Improving Paenibacillus mucilaginosus Strain KNP414.</title>
        <authorList>
            <person name="Lu J.J."/>
            <person name="Wang J.F."/>
            <person name="Hu X.F."/>
        </authorList>
    </citation>
    <scope>NUCLEOTIDE SEQUENCE [LARGE SCALE GENOMIC DNA]</scope>
    <source>
        <strain evidence="1 2">KNP414</strain>
    </source>
</reference>
<dbReference type="AlphaFoldDB" id="F8FQM7"/>